<keyword evidence="1" id="KW-0472">Membrane</keyword>
<keyword evidence="1" id="KW-0812">Transmembrane</keyword>
<accession>A0A0A9BLU7</accession>
<protein>
    <submittedName>
        <fullName evidence="2">Uncharacterized protein</fullName>
    </submittedName>
</protein>
<proteinExistence type="predicted"/>
<feature type="transmembrane region" description="Helical" evidence="1">
    <location>
        <begin position="31"/>
        <end position="48"/>
    </location>
</feature>
<dbReference type="EMBL" id="GBRH01232946">
    <property type="protein sequence ID" value="JAD64949.1"/>
    <property type="molecule type" value="Transcribed_RNA"/>
</dbReference>
<dbReference type="AlphaFoldDB" id="A0A0A9BLU7"/>
<organism evidence="2">
    <name type="scientific">Arundo donax</name>
    <name type="common">Giant reed</name>
    <name type="synonym">Donax arundinaceus</name>
    <dbReference type="NCBI Taxonomy" id="35708"/>
    <lineage>
        <taxon>Eukaryota</taxon>
        <taxon>Viridiplantae</taxon>
        <taxon>Streptophyta</taxon>
        <taxon>Embryophyta</taxon>
        <taxon>Tracheophyta</taxon>
        <taxon>Spermatophyta</taxon>
        <taxon>Magnoliopsida</taxon>
        <taxon>Liliopsida</taxon>
        <taxon>Poales</taxon>
        <taxon>Poaceae</taxon>
        <taxon>PACMAD clade</taxon>
        <taxon>Arundinoideae</taxon>
        <taxon>Arundineae</taxon>
        <taxon>Arundo</taxon>
    </lineage>
</organism>
<sequence length="65" mass="7514">MPNRSLGYSDVGNGFSISGQFIMRNHLQTRIFYLHLACQFSTALLVVIRKIVWRLVEQVDSSRRS</sequence>
<reference evidence="2" key="1">
    <citation type="submission" date="2014-09" db="EMBL/GenBank/DDBJ databases">
        <authorList>
            <person name="Magalhaes I.L.F."/>
            <person name="Oliveira U."/>
            <person name="Santos F.R."/>
            <person name="Vidigal T.H.D.A."/>
            <person name="Brescovit A.D."/>
            <person name="Santos A.J."/>
        </authorList>
    </citation>
    <scope>NUCLEOTIDE SEQUENCE</scope>
    <source>
        <tissue evidence="2">Shoot tissue taken approximately 20 cm above the soil surface</tissue>
    </source>
</reference>
<evidence type="ECO:0000313" key="2">
    <source>
        <dbReference type="EMBL" id="JAD64949.1"/>
    </source>
</evidence>
<evidence type="ECO:0000256" key="1">
    <source>
        <dbReference type="SAM" id="Phobius"/>
    </source>
</evidence>
<keyword evidence="1" id="KW-1133">Transmembrane helix</keyword>
<name>A0A0A9BLU7_ARUDO</name>
<reference evidence="2" key="2">
    <citation type="journal article" date="2015" name="Data Brief">
        <title>Shoot transcriptome of the giant reed, Arundo donax.</title>
        <authorList>
            <person name="Barrero R.A."/>
            <person name="Guerrero F.D."/>
            <person name="Moolhuijzen P."/>
            <person name="Goolsby J.A."/>
            <person name="Tidwell J."/>
            <person name="Bellgard S.E."/>
            <person name="Bellgard M.I."/>
        </authorList>
    </citation>
    <scope>NUCLEOTIDE SEQUENCE</scope>
    <source>
        <tissue evidence="2">Shoot tissue taken approximately 20 cm above the soil surface</tissue>
    </source>
</reference>